<evidence type="ECO:0000313" key="3">
    <source>
        <dbReference type="Proteomes" id="UP001606302"/>
    </source>
</evidence>
<evidence type="ECO:0000256" key="1">
    <source>
        <dbReference type="SAM" id="Phobius"/>
    </source>
</evidence>
<keyword evidence="1" id="KW-1133">Transmembrane helix</keyword>
<evidence type="ECO:0008006" key="4">
    <source>
        <dbReference type="Google" id="ProtNLM"/>
    </source>
</evidence>
<accession>A0ABW7GJP0</accession>
<comment type="caution">
    <text evidence="2">The sequence shown here is derived from an EMBL/GenBank/DDBJ whole genome shotgun (WGS) entry which is preliminary data.</text>
</comment>
<protein>
    <recommendedName>
        <fullName evidence="4">DUF3649 domain-containing protein</fullName>
    </recommendedName>
</protein>
<keyword evidence="1" id="KW-0812">Transmembrane</keyword>
<reference evidence="2 3" key="1">
    <citation type="submission" date="2024-08" db="EMBL/GenBank/DDBJ databases">
        <authorList>
            <person name="Lu H."/>
        </authorList>
    </citation>
    <scope>NUCLEOTIDE SEQUENCE [LARGE SCALE GENOMIC DNA]</scope>
    <source>
        <strain evidence="2 3">DXS20W</strain>
    </source>
</reference>
<keyword evidence="1" id="KW-0472">Membrane</keyword>
<dbReference type="Proteomes" id="UP001606302">
    <property type="component" value="Unassembled WGS sequence"/>
</dbReference>
<feature type="transmembrane region" description="Helical" evidence="1">
    <location>
        <begin position="65"/>
        <end position="84"/>
    </location>
</feature>
<dbReference type="EMBL" id="JBIGHX010000003">
    <property type="protein sequence ID" value="MFG6462054.1"/>
    <property type="molecule type" value="Genomic_DNA"/>
</dbReference>
<evidence type="ECO:0000313" key="2">
    <source>
        <dbReference type="EMBL" id="MFG6462054.1"/>
    </source>
</evidence>
<sequence>MTSIAPVITYLCAGALLANVATAWALSSHRPTWQRLLAPVACLAAWLAASVLLDDGWPGAELPGHAAAVATAIFCVAGFPVFVVQRWRRR</sequence>
<gene>
    <name evidence="2" type="ORF">ACG04Q_10775</name>
</gene>
<feature type="transmembrane region" description="Helical" evidence="1">
    <location>
        <begin position="6"/>
        <end position="24"/>
    </location>
</feature>
<organism evidence="2 3">
    <name type="scientific">Pelomonas lactea</name>
    <dbReference type="NCBI Taxonomy" id="3299030"/>
    <lineage>
        <taxon>Bacteria</taxon>
        <taxon>Pseudomonadati</taxon>
        <taxon>Pseudomonadota</taxon>
        <taxon>Betaproteobacteria</taxon>
        <taxon>Burkholderiales</taxon>
        <taxon>Sphaerotilaceae</taxon>
        <taxon>Roseateles</taxon>
    </lineage>
</organism>
<proteinExistence type="predicted"/>
<keyword evidence="3" id="KW-1185">Reference proteome</keyword>
<name>A0ABW7GJP0_9BURK</name>
<dbReference type="RefSeq" id="WP_394510926.1">
    <property type="nucleotide sequence ID" value="NZ_JBIGHX010000003.1"/>
</dbReference>
<feature type="transmembrane region" description="Helical" evidence="1">
    <location>
        <begin position="36"/>
        <end position="53"/>
    </location>
</feature>